<dbReference type="PROSITE" id="PS00583">
    <property type="entry name" value="PFKB_KINASES_1"/>
    <property type="match status" value="1"/>
</dbReference>
<reference evidence="5 6" key="1">
    <citation type="submission" date="2018-01" db="EMBL/GenBank/DDBJ databases">
        <title>Arthrobacter sp. nov., from glaciers in China.</title>
        <authorList>
            <person name="Liu Q."/>
            <person name="Xin Y.-H."/>
        </authorList>
    </citation>
    <scope>NUCLEOTIDE SEQUENCE [LARGE SCALE GENOMIC DNA]</scope>
    <source>
        <strain evidence="5 6">HLT2-12-2</strain>
    </source>
</reference>
<dbReference type="EMBL" id="PPXC01000008">
    <property type="protein sequence ID" value="POH73263.1"/>
    <property type="molecule type" value="Genomic_DNA"/>
</dbReference>
<evidence type="ECO:0000313" key="6">
    <source>
        <dbReference type="Proteomes" id="UP000237061"/>
    </source>
</evidence>
<dbReference type="Pfam" id="PF00294">
    <property type="entry name" value="PfkB"/>
    <property type="match status" value="1"/>
</dbReference>
<dbReference type="Gene3D" id="3.40.1190.20">
    <property type="match status" value="1"/>
</dbReference>
<comment type="caution">
    <text evidence="5">The sequence shown here is derived from an EMBL/GenBank/DDBJ whole genome shotgun (WGS) entry which is preliminary data.</text>
</comment>
<protein>
    <recommendedName>
        <fullName evidence="4">Carbohydrate kinase PfkB domain-containing protein</fullName>
    </recommendedName>
</protein>
<organism evidence="5 6">
    <name type="scientific">Arthrobacter glacialis</name>
    <dbReference type="NCBI Taxonomy" id="1664"/>
    <lineage>
        <taxon>Bacteria</taxon>
        <taxon>Bacillati</taxon>
        <taxon>Actinomycetota</taxon>
        <taxon>Actinomycetes</taxon>
        <taxon>Micrococcales</taxon>
        <taxon>Micrococcaceae</taxon>
        <taxon>Arthrobacter</taxon>
    </lineage>
</organism>
<name>A0A2S3ZVP8_ARTGL</name>
<dbReference type="AlphaFoldDB" id="A0A2S3ZVP8"/>
<evidence type="ECO:0000256" key="1">
    <source>
        <dbReference type="ARBA" id="ARBA00022679"/>
    </source>
</evidence>
<dbReference type="SUPFAM" id="SSF53613">
    <property type="entry name" value="Ribokinase-like"/>
    <property type="match status" value="1"/>
</dbReference>
<keyword evidence="2" id="KW-0418">Kinase</keyword>
<dbReference type="InterPro" id="IPR011611">
    <property type="entry name" value="PfkB_dom"/>
</dbReference>
<proteinExistence type="predicted"/>
<evidence type="ECO:0000256" key="2">
    <source>
        <dbReference type="ARBA" id="ARBA00022777"/>
    </source>
</evidence>
<gene>
    <name evidence="5" type="ORF">CVS27_11345</name>
</gene>
<accession>A0A2S3ZVP8</accession>
<evidence type="ECO:0000313" key="5">
    <source>
        <dbReference type="EMBL" id="POH73263.1"/>
    </source>
</evidence>
<feature type="region of interest" description="Disordered" evidence="3">
    <location>
        <begin position="1"/>
        <end position="22"/>
    </location>
</feature>
<evidence type="ECO:0000256" key="3">
    <source>
        <dbReference type="SAM" id="MobiDB-lite"/>
    </source>
</evidence>
<sequence length="106" mass="10538">MGESIVDIVQHPHSTSASPGGSPANVAFGLARLGVATDLCAHFGDDPEGEILREHLEVAGVALLPTGAGNTTSTALAVLGAAEAPIGGRISAVSHRLHNLVNAAKG</sequence>
<dbReference type="InterPro" id="IPR002173">
    <property type="entry name" value="Carboh/pur_kinase_PfkB_CS"/>
</dbReference>
<dbReference type="Proteomes" id="UP000237061">
    <property type="component" value="Unassembled WGS sequence"/>
</dbReference>
<keyword evidence="1" id="KW-0808">Transferase</keyword>
<evidence type="ECO:0000259" key="4">
    <source>
        <dbReference type="Pfam" id="PF00294"/>
    </source>
</evidence>
<keyword evidence="6" id="KW-1185">Reference proteome</keyword>
<dbReference type="GO" id="GO:0016301">
    <property type="term" value="F:kinase activity"/>
    <property type="evidence" value="ECO:0007669"/>
    <property type="project" value="UniProtKB-KW"/>
</dbReference>
<feature type="domain" description="Carbohydrate kinase PfkB" evidence="4">
    <location>
        <begin position="9"/>
        <end position="81"/>
    </location>
</feature>
<dbReference type="InterPro" id="IPR029056">
    <property type="entry name" value="Ribokinase-like"/>
</dbReference>